<protein>
    <submittedName>
        <fullName evidence="1">Uncharacterized protein</fullName>
    </submittedName>
</protein>
<reference evidence="1 2" key="1">
    <citation type="submission" date="2016-10" db="EMBL/GenBank/DDBJ databases">
        <authorList>
            <person name="de Groot N.N."/>
        </authorList>
    </citation>
    <scope>NUCLEOTIDE SEQUENCE [LARGE SCALE GENOMIC DNA]</scope>
    <source>
        <strain evidence="1 2">CGMCC 1.6848</strain>
    </source>
</reference>
<evidence type="ECO:0000313" key="2">
    <source>
        <dbReference type="Proteomes" id="UP000199040"/>
    </source>
</evidence>
<keyword evidence="2" id="KW-1185">Reference proteome</keyword>
<gene>
    <name evidence="1" type="ORF">SAMN04487959_10165</name>
</gene>
<evidence type="ECO:0000313" key="1">
    <source>
        <dbReference type="EMBL" id="SFH16982.1"/>
    </source>
</evidence>
<accession>A0A1I2XUB6</accession>
<name>A0A1I2XUB6_9GAMM</name>
<dbReference type="AlphaFoldDB" id="A0A1I2XUB6"/>
<dbReference type="Proteomes" id="UP000199040">
    <property type="component" value="Unassembled WGS sequence"/>
</dbReference>
<proteinExistence type="predicted"/>
<sequence length="39" mass="4019">MVILEGLPLRKTPGMARASGLLGKHGKPYLTTAAIALAT</sequence>
<organism evidence="1 2">
    <name type="scientific">Modicisalibacter xianhensis</name>
    <dbReference type="NCBI Taxonomy" id="442341"/>
    <lineage>
        <taxon>Bacteria</taxon>
        <taxon>Pseudomonadati</taxon>
        <taxon>Pseudomonadota</taxon>
        <taxon>Gammaproteobacteria</taxon>
        <taxon>Oceanospirillales</taxon>
        <taxon>Halomonadaceae</taxon>
        <taxon>Modicisalibacter</taxon>
    </lineage>
</organism>
<dbReference type="EMBL" id="FOPY01000001">
    <property type="protein sequence ID" value="SFH16982.1"/>
    <property type="molecule type" value="Genomic_DNA"/>
</dbReference>